<organism evidence="1 2">
    <name type="scientific">Setaria viridis</name>
    <name type="common">Green bristlegrass</name>
    <name type="synonym">Setaria italica subsp. viridis</name>
    <dbReference type="NCBI Taxonomy" id="4556"/>
    <lineage>
        <taxon>Eukaryota</taxon>
        <taxon>Viridiplantae</taxon>
        <taxon>Streptophyta</taxon>
        <taxon>Embryophyta</taxon>
        <taxon>Tracheophyta</taxon>
        <taxon>Spermatophyta</taxon>
        <taxon>Magnoliopsida</taxon>
        <taxon>Liliopsida</taxon>
        <taxon>Poales</taxon>
        <taxon>Poaceae</taxon>
        <taxon>PACMAD clade</taxon>
        <taxon>Panicoideae</taxon>
        <taxon>Panicodae</taxon>
        <taxon>Paniceae</taxon>
        <taxon>Cenchrinae</taxon>
        <taxon>Setaria</taxon>
    </lineage>
</organism>
<evidence type="ECO:0000313" key="1">
    <source>
        <dbReference type="EMBL" id="TKV96591.1"/>
    </source>
</evidence>
<dbReference type="Proteomes" id="UP000298652">
    <property type="component" value="Chromosome 9"/>
</dbReference>
<dbReference type="AlphaFoldDB" id="A0A4U6T606"/>
<dbReference type="EMBL" id="CM016560">
    <property type="protein sequence ID" value="TKV96591.1"/>
    <property type="molecule type" value="Genomic_DNA"/>
</dbReference>
<sequence>MGAHGDFVRGGKGRQQLRGLADNLAMACDDVKYSAVRLVIGSRGDLASRRQRRRIPIKCAVNATFLQLFSVGLKGRKAFISRLLGRCHIFFLHKQGIVIPKACAEDSIILSLRIRIIIDTKFMSILLYPSCCQEKCVHPVCMLVLELIIKN</sequence>
<keyword evidence="2" id="KW-1185">Reference proteome</keyword>
<dbReference type="Gramene" id="TKV96591">
    <property type="protein sequence ID" value="TKV96591"/>
    <property type="gene ID" value="SEVIR_9G438125v2"/>
</dbReference>
<protein>
    <submittedName>
        <fullName evidence="1">Uncharacterized protein</fullName>
    </submittedName>
</protein>
<accession>A0A4U6T606</accession>
<gene>
    <name evidence="1" type="ORF">SEVIR_9G438125v2</name>
</gene>
<proteinExistence type="predicted"/>
<name>A0A4U6T606_SETVI</name>
<reference evidence="1" key="1">
    <citation type="submission" date="2019-03" db="EMBL/GenBank/DDBJ databases">
        <title>WGS assembly of Setaria viridis.</title>
        <authorList>
            <person name="Huang P."/>
            <person name="Jenkins J."/>
            <person name="Grimwood J."/>
            <person name="Barry K."/>
            <person name="Healey A."/>
            <person name="Mamidi S."/>
            <person name="Sreedasyam A."/>
            <person name="Shu S."/>
            <person name="Feldman M."/>
            <person name="Wu J."/>
            <person name="Yu Y."/>
            <person name="Chen C."/>
            <person name="Johnson J."/>
            <person name="Rokhsar D."/>
            <person name="Baxter I."/>
            <person name="Schmutz J."/>
            <person name="Brutnell T."/>
            <person name="Kellogg E."/>
        </authorList>
    </citation>
    <scope>NUCLEOTIDE SEQUENCE [LARGE SCALE GENOMIC DNA]</scope>
</reference>
<evidence type="ECO:0000313" key="2">
    <source>
        <dbReference type="Proteomes" id="UP000298652"/>
    </source>
</evidence>